<dbReference type="Pfam" id="PF03949">
    <property type="entry name" value="Malic_M"/>
    <property type="match status" value="1"/>
</dbReference>
<comment type="caution">
    <text evidence="8">The sequence shown here is derived from an EMBL/GenBank/DDBJ whole genome shotgun (WGS) entry which is preliminary data.</text>
</comment>
<dbReference type="GO" id="GO:0051287">
    <property type="term" value="F:NAD binding"/>
    <property type="evidence" value="ECO:0007669"/>
    <property type="project" value="InterPro"/>
</dbReference>
<dbReference type="InterPro" id="IPR012301">
    <property type="entry name" value="Malic_N_dom"/>
</dbReference>
<dbReference type="SUPFAM" id="SSF53223">
    <property type="entry name" value="Aminoacid dehydrogenase-like, N-terminal domain"/>
    <property type="match status" value="1"/>
</dbReference>
<dbReference type="GO" id="GO:0004470">
    <property type="term" value="F:malic enzyme activity"/>
    <property type="evidence" value="ECO:0007669"/>
    <property type="project" value="InterPro"/>
</dbReference>
<dbReference type="InterPro" id="IPR037062">
    <property type="entry name" value="Malic_N_dom_sf"/>
</dbReference>
<feature type="binding site" evidence="4">
    <location>
        <position position="284"/>
    </location>
    <ligand>
        <name>(S)-malate</name>
        <dbReference type="ChEBI" id="CHEBI:15589"/>
    </ligand>
</feature>
<evidence type="ECO:0000259" key="6">
    <source>
        <dbReference type="SMART" id="SM00919"/>
    </source>
</evidence>
<evidence type="ECO:0000313" key="9">
    <source>
        <dbReference type="Proteomes" id="UP000177092"/>
    </source>
</evidence>
<feature type="domain" description="Malic enzyme N-terminal" evidence="7">
    <location>
        <begin position="15"/>
        <end position="148"/>
    </location>
</feature>
<dbReference type="GO" id="GO:0016616">
    <property type="term" value="F:oxidoreductase activity, acting on the CH-OH group of donors, NAD or NADP as acceptor"/>
    <property type="evidence" value="ECO:0007669"/>
    <property type="project" value="InterPro"/>
</dbReference>
<evidence type="ECO:0000256" key="3">
    <source>
        <dbReference type="PIRSR" id="PIRSR000106-1"/>
    </source>
</evidence>
<evidence type="ECO:0000313" key="8">
    <source>
        <dbReference type="EMBL" id="OGG21656.1"/>
    </source>
</evidence>
<dbReference type="EMBL" id="MFJN01000018">
    <property type="protein sequence ID" value="OGG21656.1"/>
    <property type="molecule type" value="Genomic_DNA"/>
</dbReference>
<feature type="binding site" evidence="5">
    <location>
        <position position="134"/>
    </location>
    <ligand>
        <name>a divalent metal cation</name>
        <dbReference type="ChEBI" id="CHEBI:60240"/>
    </ligand>
</feature>
<gene>
    <name evidence="8" type="ORF">A3D03_01520</name>
</gene>
<evidence type="ECO:0000256" key="1">
    <source>
        <dbReference type="ARBA" id="ARBA00008785"/>
    </source>
</evidence>
<dbReference type="PANTHER" id="PTHR43237:SF4">
    <property type="entry name" value="NADP-DEPENDENT MALIC ENZYME"/>
    <property type="match status" value="1"/>
</dbReference>
<dbReference type="GO" id="GO:0046872">
    <property type="term" value="F:metal ion binding"/>
    <property type="evidence" value="ECO:0007669"/>
    <property type="project" value="UniProtKB-KW"/>
</dbReference>
<reference evidence="8 9" key="1">
    <citation type="journal article" date="2016" name="Nat. Commun.">
        <title>Thousands of microbial genomes shed light on interconnected biogeochemical processes in an aquifer system.</title>
        <authorList>
            <person name="Anantharaman K."/>
            <person name="Brown C.T."/>
            <person name="Hug L.A."/>
            <person name="Sharon I."/>
            <person name="Castelle C.J."/>
            <person name="Probst A.J."/>
            <person name="Thomas B.C."/>
            <person name="Singh A."/>
            <person name="Wilkins M.J."/>
            <person name="Karaoz U."/>
            <person name="Brodie E.L."/>
            <person name="Williams K.H."/>
            <person name="Hubbard S.S."/>
            <person name="Banfield J.F."/>
        </authorList>
    </citation>
    <scope>NUCLEOTIDE SEQUENCE [LARGE SCALE GENOMIC DNA]</scope>
</reference>
<proteinExistence type="inferred from homology"/>
<feature type="binding site" evidence="5">
    <location>
        <position position="158"/>
    </location>
    <ligand>
        <name>a divalent metal cation</name>
        <dbReference type="ChEBI" id="CHEBI:60240"/>
    </ligand>
</feature>
<accession>A0A1F6AAQ7</accession>
<comment type="cofactor">
    <cofactor evidence="5">
        <name>Mg(2+)</name>
        <dbReference type="ChEBI" id="CHEBI:18420"/>
    </cofactor>
    <cofactor evidence="5">
        <name>Mn(2+)</name>
        <dbReference type="ChEBI" id="CHEBI:29035"/>
    </cofactor>
    <text evidence="5">Divalent metal cations. Prefers magnesium or manganese.</text>
</comment>
<feature type="binding site" evidence="4">
    <location>
        <position position="314"/>
    </location>
    <ligand>
        <name>(S)-malate</name>
        <dbReference type="ChEBI" id="CHEBI:15589"/>
    </ligand>
</feature>
<feature type="active site" description="Proton acceptor" evidence="3">
    <location>
        <position position="91"/>
    </location>
</feature>
<dbReference type="Gene3D" id="3.40.50.720">
    <property type="entry name" value="NAD(P)-binding Rossmann-like Domain"/>
    <property type="match status" value="1"/>
</dbReference>
<evidence type="ECO:0000256" key="5">
    <source>
        <dbReference type="PIRSR" id="PIRSR000106-3"/>
    </source>
</evidence>
<organism evidence="8 9">
    <name type="scientific">Candidatus Gottesmanbacteria bacterium RIFCSPHIGHO2_02_FULL_40_13</name>
    <dbReference type="NCBI Taxonomy" id="1798384"/>
    <lineage>
        <taxon>Bacteria</taxon>
        <taxon>Candidatus Gottesmaniibacteriota</taxon>
    </lineage>
</organism>
<keyword evidence="2" id="KW-0560">Oxidoreductase</keyword>
<dbReference type="SMART" id="SM00919">
    <property type="entry name" value="Malic_M"/>
    <property type="match status" value="1"/>
</dbReference>
<dbReference type="InterPro" id="IPR036291">
    <property type="entry name" value="NAD(P)-bd_dom_sf"/>
</dbReference>
<dbReference type="InterPro" id="IPR046346">
    <property type="entry name" value="Aminoacid_DH-like_N_sf"/>
</dbReference>
<feature type="domain" description="Malic enzyme NAD-binding" evidence="6">
    <location>
        <begin position="159"/>
        <end position="375"/>
    </location>
</feature>
<dbReference type="PIRSF" id="PIRSF000106">
    <property type="entry name" value="ME"/>
    <property type="match status" value="1"/>
</dbReference>
<dbReference type="InterPro" id="IPR051674">
    <property type="entry name" value="Malate_Decarboxylase"/>
</dbReference>
<dbReference type="InterPro" id="IPR012302">
    <property type="entry name" value="Malic_NAD-bd"/>
</dbReference>
<evidence type="ECO:0000256" key="2">
    <source>
        <dbReference type="ARBA" id="ARBA00023002"/>
    </source>
</evidence>
<evidence type="ECO:0000256" key="4">
    <source>
        <dbReference type="PIRSR" id="PIRSR000106-2"/>
    </source>
</evidence>
<dbReference type="SUPFAM" id="SSF51735">
    <property type="entry name" value="NAD(P)-binding Rossmann-fold domains"/>
    <property type="match status" value="1"/>
</dbReference>
<sequence>MDRILTALNLHKKLRGKLEIKSKISLSNRKNLSLMYTPGVAEAVKSIQNDPEQVNNITIKNNTIAVITDGSAVLGLGNVGAEAALPVMEGKCAIFKEFAQINAFPICLKSQNVEEIVMCVKNISPVFAAINLEDISAPRCFEIERKLQNLDIPVMHDDQHATAIVVLAGLINAVSVVNNDLKKCKTVITGVGAAGTAVAKLLGFYGLKNIILVDSKGIISNKRNNLEGYKKDLLLFTNKDNQTGNLIHAAKNADILIGVSQKRIFTKDIIQNLNDNAIVFALANPDPEITAVNAKKWGVAVYANGRSDNINQVNNALVFPGFFKGLIQKRITNITSKMKVNAAIALASLIKNPTSKRFIPAIFDKRIVSAIAGSITGNA</sequence>
<dbReference type="Pfam" id="PF00390">
    <property type="entry name" value="malic"/>
    <property type="match status" value="1"/>
</dbReference>
<evidence type="ECO:0000259" key="7">
    <source>
        <dbReference type="SMART" id="SM01274"/>
    </source>
</evidence>
<dbReference type="InterPro" id="IPR001891">
    <property type="entry name" value="Malic_OxRdtase"/>
</dbReference>
<name>A0A1F6AAQ7_9BACT</name>
<dbReference type="Proteomes" id="UP000177092">
    <property type="component" value="Unassembled WGS sequence"/>
</dbReference>
<dbReference type="Gene3D" id="3.40.50.10380">
    <property type="entry name" value="Malic enzyme, N-terminal domain"/>
    <property type="match status" value="1"/>
</dbReference>
<protein>
    <recommendedName>
        <fullName evidence="10">Malate dehydrogenase</fullName>
    </recommendedName>
</protein>
<evidence type="ECO:0008006" key="10">
    <source>
        <dbReference type="Google" id="ProtNLM"/>
    </source>
</evidence>
<dbReference type="STRING" id="1798384.A3D03_01520"/>
<feature type="binding site" evidence="5">
    <location>
        <position position="133"/>
    </location>
    <ligand>
        <name>a divalent metal cation</name>
        <dbReference type="ChEBI" id="CHEBI:60240"/>
    </ligand>
</feature>
<dbReference type="AlphaFoldDB" id="A0A1F6AAQ7"/>
<feature type="active site" description="Proton donor" evidence="3">
    <location>
        <position position="36"/>
    </location>
</feature>
<keyword evidence="5" id="KW-0479">Metal-binding</keyword>
<dbReference type="SMART" id="SM01274">
    <property type="entry name" value="malic"/>
    <property type="match status" value="1"/>
</dbReference>
<comment type="similarity">
    <text evidence="1">Belongs to the malic enzymes family.</text>
</comment>
<dbReference type="PANTHER" id="PTHR43237">
    <property type="entry name" value="NADP-DEPENDENT MALIC ENZYME"/>
    <property type="match status" value="1"/>
</dbReference>